<comment type="caution">
    <text evidence="1">The sequence shown here is derived from an EMBL/GenBank/DDBJ whole genome shotgun (WGS) entry which is preliminary data.</text>
</comment>
<gene>
    <name evidence="1" type="ORF">HR057_07680</name>
</gene>
<dbReference type="AlphaFoldDB" id="A0A8J8GFV2"/>
<sequence>MEKYQMAYNNYLKNCEKHGIERIIDFKQFIEWLTIEQIEMMISEAR</sequence>
<dbReference type="EMBL" id="JABTTE010000008">
    <property type="protein sequence ID" value="NSL51648.1"/>
    <property type="molecule type" value="Genomic_DNA"/>
</dbReference>
<evidence type="ECO:0000313" key="2">
    <source>
        <dbReference type="Proteomes" id="UP000625804"/>
    </source>
</evidence>
<proteinExistence type="predicted"/>
<evidence type="ECO:0000313" key="1">
    <source>
        <dbReference type="EMBL" id="NSL51648.1"/>
    </source>
</evidence>
<reference evidence="1" key="1">
    <citation type="submission" date="2020-06" db="EMBL/GenBank/DDBJ databases">
        <title>A novel thermopfilic bacterium from Erzurum, Turkey.</title>
        <authorList>
            <person name="Adiguzel A."/>
            <person name="Ay H."/>
            <person name="Baltaci M.O."/>
        </authorList>
    </citation>
    <scope>NUCLEOTIDE SEQUENCE</scope>
    <source>
        <strain evidence="1">P2</strain>
    </source>
</reference>
<dbReference type="Proteomes" id="UP000625804">
    <property type="component" value="Unassembled WGS sequence"/>
</dbReference>
<protein>
    <submittedName>
        <fullName evidence="1">Uncharacterized protein</fullName>
    </submittedName>
</protein>
<dbReference type="RefSeq" id="WP_173730856.1">
    <property type="nucleotide sequence ID" value="NZ_JABTTE010000008.1"/>
</dbReference>
<name>A0A8J8GFV2_9BACI</name>
<accession>A0A8J8GFV2</accession>
<organism evidence="1 2">
    <name type="scientific">Calidifontibacillus erzurumensis</name>
    <dbReference type="NCBI Taxonomy" id="2741433"/>
    <lineage>
        <taxon>Bacteria</taxon>
        <taxon>Bacillati</taxon>
        <taxon>Bacillota</taxon>
        <taxon>Bacilli</taxon>
        <taxon>Bacillales</taxon>
        <taxon>Bacillaceae</taxon>
        <taxon>Calidifontibacillus/Schinkia group</taxon>
        <taxon>Calidifontibacillus</taxon>
    </lineage>
</organism>
<keyword evidence="2" id="KW-1185">Reference proteome</keyword>